<gene>
    <name evidence="3" type="ORF">KDK95_19785</name>
</gene>
<accession>A0A941EDM6</accession>
<protein>
    <submittedName>
        <fullName evidence="3">Aldehyde dehydrogenase (NADP(+))</fullName>
    </submittedName>
</protein>
<dbReference type="InterPro" id="IPR015590">
    <property type="entry name" value="Aldehyde_DH_dom"/>
</dbReference>
<reference evidence="3" key="1">
    <citation type="submission" date="2021-04" db="EMBL/GenBank/DDBJ databases">
        <title>Genome based classification of Actinospica acidithermotolerans sp. nov., an actinobacterium isolated from an Indonesian hot spring.</title>
        <authorList>
            <person name="Kusuma A.B."/>
            <person name="Putra K.E."/>
            <person name="Nafisah S."/>
            <person name="Loh J."/>
            <person name="Nouioui I."/>
            <person name="Goodfellow M."/>
        </authorList>
    </citation>
    <scope>NUCLEOTIDE SEQUENCE</scope>
    <source>
        <strain evidence="3">MGRD01-02</strain>
    </source>
</reference>
<organism evidence="3 4">
    <name type="scientific">Actinospica acidithermotolerans</name>
    <dbReference type="NCBI Taxonomy" id="2828514"/>
    <lineage>
        <taxon>Bacteria</taxon>
        <taxon>Bacillati</taxon>
        <taxon>Actinomycetota</taxon>
        <taxon>Actinomycetes</taxon>
        <taxon>Catenulisporales</taxon>
        <taxon>Actinospicaceae</taxon>
        <taxon>Actinospica</taxon>
    </lineage>
</organism>
<dbReference type="PANTHER" id="PTHR43353">
    <property type="entry name" value="SUCCINATE-SEMIALDEHYDE DEHYDROGENASE, MITOCHONDRIAL"/>
    <property type="match status" value="1"/>
</dbReference>
<dbReference type="CDD" id="cd07129">
    <property type="entry name" value="ALDH_KGSADH"/>
    <property type="match status" value="1"/>
</dbReference>
<sequence length="488" mass="50669">MTAAAELELIQGYDPRTGEPAGSPVPATPTGDVDRLVAAAQAAFPAWRGFDRAAALDAVAAILDEHVDELVALADRETALGVPRLTGEVARTTGQLRLFGQVLRDRTYEDTIVEHAEGPRPDLRRVNRPLGPVAVFAASNFPFAFSVAGGDTASALAAGCPVIVKAHEAHPHTSLRTAELVRQALAGIGAPDGVFGIVFGFAAGVHLVQHPAVTGVGFTGSTRGGLALAKLCADRPTPIPFYGELGSVNPVFVLPGAVAKRASEIAGGYAGSLTQGSGQFCTNPGIMFVPEDEVLLQTIAEAVSGTVGAPMLAERIHSGLVAGLDDLARVPGVRLLAEGKPGDGPWAPTPAVYVVSEQDFRANAERLREEHFGPVGLIITYPADQTPAPAGVGDGHLTSTIHLDPDNASDVAAARDLLPQLERIAGRIVFNGWPTGVAVTHAQHHGGPFPATTAPAHTSVGATAIRRWLVPVVYQDAPAELLPETLRD</sequence>
<comment type="caution">
    <text evidence="3">The sequence shown here is derived from an EMBL/GenBank/DDBJ whole genome shotgun (WGS) entry which is preliminary data.</text>
</comment>
<dbReference type="EMBL" id="JAGSOH010000060">
    <property type="protein sequence ID" value="MBR7828562.1"/>
    <property type="molecule type" value="Genomic_DNA"/>
</dbReference>
<dbReference type="Gene3D" id="3.40.605.10">
    <property type="entry name" value="Aldehyde Dehydrogenase, Chain A, domain 1"/>
    <property type="match status" value="1"/>
</dbReference>
<dbReference type="SUPFAM" id="SSF53720">
    <property type="entry name" value="ALDH-like"/>
    <property type="match status" value="1"/>
</dbReference>
<evidence type="ECO:0000313" key="4">
    <source>
        <dbReference type="Proteomes" id="UP000676325"/>
    </source>
</evidence>
<dbReference type="Pfam" id="PF00171">
    <property type="entry name" value="Aldedh"/>
    <property type="match status" value="1"/>
</dbReference>
<dbReference type="Proteomes" id="UP000676325">
    <property type="component" value="Unassembled WGS sequence"/>
</dbReference>
<evidence type="ECO:0000313" key="3">
    <source>
        <dbReference type="EMBL" id="MBR7828562.1"/>
    </source>
</evidence>
<keyword evidence="1" id="KW-0560">Oxidoreductase</keyword>
<dbReference type="InterPro" id="IPR044151">
    <property type="entry name" value="ALDH_KGSADH"/>
</dbReference>
<dbReference type="RefSeq" id="WP_212519697.1">
    <property type="nucleotide sequence ID" value="NZ_JAGSOH010000060.1"/>
</dbReference>
<proteinExistence type="predicted"/>
<dbReference type="Gene3D" id="3.40.309.10">
    <property type="entry name" value="Aldehyde Dehydrogenase, Chain A, domain 2"/>
    <property type="match status" value="1"/>
</dbReference>
<dbReference type="GO" id="GO:0016620">
    <property type="term" value="F:oxidoreductase activity, acting on the aldehyde or oxo group of donors, NAD or NADP as acceptor"/>
    <property type="evidence" value="ECO:0007669"/>
    <property type="project" value="InterPro"/>
</dbReference>
<feature type="domain" description="Aldehyde dehydrogenase" evidence="2">
    <location>
        <begin position="8"/>
        <end position="382"/>
    </location>
</feature>
<dbReference type="PANTHER" id="PTHR43353:SF3">
    <property type="entry name" value="ALDEHYDE DEHYDROGENASE-RELATED"/>
    <property type="match status" value="1"/>
</dbReference>
<dbReference type="InterPro" id="IPR016163">
    <property type="entry name" value="Ald_DH_C"/>
</dbReference>
<dbReference type="InterPro" id="IPR016161">
    <property type="entry name" value="Ald_DH/histidinol_DH"/>
</dbReference>
<evidence type="ECO:0000256" key="1">
    <source>
        <dbReference type="ARBA" id="ARBA00023002"/>
    </source>
</evidence>
<evidence type="ECO:0000259" key="2">
    <source>
        <dbReference type="Pfam" id="PF00171"/>
    </source>
</evidence>
<dbReference type="InterPro" id="IPR050740">
    <property type="entry name" value="Aldehyde_DH_Superfamily"/>
</dbReference>
<dbReference type="InterPro" id="IPR016162">
    <property type="entry name" value="Ald_DH_N"/>
</dbReference>
<name>A0A941EDM6_9ACTN</name>
<keyword evidence="4" id="KW-1185">Reference proteome</keyword>
<dbReference type="AlphaFoldDB" id="A0A941EDM6"/>